<evidence type="ECO:0000256" key="1">
    <source>
        <dbReference type="SAM" id="Phobius"/>
    </source>
</evidence>
<dbReference type="Proteomes" id="UP000800200">
    <property type="component" value="Unassembled WGS sequence"/>
</dbReference>
<gene>
    <name evidence="2" type="ORF">K469DRAFT_692869</name>
</gene>
<accession>A0A6A6DQ54</accession>
<organism evidence="2 3">
    <name type="scientific">Zopfia rhizophila CBS 207.26</name>
    <dbReference type="NCBI Taxonomy" id="1314779"/>
    <lineage>
        <taxon>Eukaryota</taxon>
        <taxon>Fungi</taxon>
        <taxon>Dikarya</taxon>
        <taxon>Ascomycota</taxon>
        <taxon>Pezizomycotina</taxon>
        <taxon>Dothideomycetes</taxon>
        <taxon>Dothideomycetes incertae sedis</taxon>
        <taxon>Zopfiaceae</taxon>
        <taxon>Zopfia</taxon>
    </lineage>
</organism>
<keyword evidence="1" id="KW-0812">Transmembrane</keyword>
<reference evidence="2" key="1">
    <citation type="journal article" date="2020" name="Stud. Mycol.">
        <title>101 Dothideomycetes genomes: a test case for predicting lifestyles and emergence of pathogens.</title>
        <authorList>
            <person name="Haridas S."/>
            <person name="Albert R."/>
            <person name="Binder M."/>
            <person name="Bloem J."/>
            <person name="Labutti K."/>
            <person name="Salamov A."/>
            <person name="Andreopoulos B."/>
            <person name="Baker S."/>
            <person name="Barry K."/>
            <person name="Bills G."/>
            <person name="Bluhm B."/>
            <person name="Cannon C."/>
            <person name="Castanera R."/>
            <person name="Culley D."/>
            <person name="Daum C."/>
            <person name="Ezra D."/>
            <person name="Gonzalez J."/>
            <person name="Henrissat B."/>
            <person name="Kuo A."/>
            <person name="Liang C."/>
            <person name="Lipzen A."/>
            <person name="Lutzoni F."/>
            <person name="Magnuson J."/>
            <person name="Mondo S."/>
            <person name="Nolan M."/>
            <person name="Ohm R."/>
            <person name="Pangilinan J."/>
            <person name="Park H.-J."/>
            <person name="Ramirez L."/>
            <person name="Alfaro M."/>
            <person name="Sun H."/>
            <person name="Tritt A."/>
            <person name="Yoshinaga Y."/>
            <person name="Zwiers L.-H."/>
            <person name="Turgeon B."/>
            <person name="Goodwin S."/>
            <person name="Spatafora J."/>
            <person name="Crous P."/>
            <person name="Grigoriev I."/>
        </authorList>
    </citation>
    <scope>NUCLEOTIDE SEQUENCE</scope>
    <source>
        <strain evidence="2">CBS 207.26</strain>
    </source>
</reference>
<dbReference type="AlphaFoldDB" id="A0A6A6DQ54"/>
<keyword evidence="1" id="KW-1133">Transmembrane helix</keyword>
<keyword evidence="1" id="KW-0472">Membrane</keyword>
<sequence length="134" mass="15070">MTPPNMEDMSTMDLTAMGMALTPEEIAQAKWDIATTGQITFHDFRSKRQLAYLLFPSTDFFAIKSGYFAPFYPLLRAMAKGIIYFHWFAVASSAVSWLFLVIREQLIACPYVEKAAAKCFPELPVSKQAVISLS</sequence>
<feature type="transmembrane region" description="Helical" evidence="1">
    <location>
        <begin position="81"/>
        <end position="102"/>
    </location>
</feature>
<proteinExistence type="predicted"/>
<keyword evidence="3" id="KW-1185">Reference proteome</keyword>
<name>A0A6A6DQ54_9PEZI</name>
<dbReference type="OrthoDB" id="444631at2759"/>
<feature type="transmembrane region" description="Helical" evidence="1">
    <location>
        <begin position="50"/>
        <end position="69"/>
    </location>
</feature>
<dbReference type="EMBL" id="ML994658">
    <property type="protein sequence ID" value="KAF2180349.1"/>
    <property type="molecule type" value="Genomic_DNA"/>
</dbReference>
<evidence type="ECO:0000313" key="2">
    <source>
        <dbReference type="EMBL" id="KAF2180349.1"/>
    </source>
</evidence>
<evidence type="ECO:0000313" key="3">
    <source>
        <dbReference type="Proteomes" id="UP000800200"/>
    </source>
</evidence>
<protein>
    <submittedName>
        <fullName evidence="2">Uncharacterized protein</fullName>
    </submittedName>
</protein>